<dbReference type="STRING" id="1805376.AUK05_02005"/>
<organism evidence="1 2">
    <name type="scientific">Candidatus Shapirobacteria bacterium CG2_30_35_20</name>
    <dbReference type="NCBI Taxonomy" id="1805376"/>
    <lineage>
        <taxon>Bacteria</taxon>
        <taxon>Candidatus Shapironibacteriota</taxon>
    </lineage>
</organism>
<sequence>MLLPLILTTSLVITPTAIPTPTVTSEIQKFREIIQEKVKTKLQEINQKVQTNPKRGYIGTITKIESTQISLSTKDKNRTIILSPNTVYLNNKSIKIKSTDLKIGQEILVIGVLDDQQNLSAKRIIVTTIKSSQNLKTIVLGQVVDISTMYSLMAIIPISNKNTQYQVKTDTKNLQIISKTGEKLTLKDISKGKKIIVISTSVSPSGQTLTAEKIVVM</sequence>
<protein>
    <submittedName>
        <fullName evidence="1">Uncharacterized protein</fullName>
    </submittedName>
</protein>
<evidence type="ECO:0000313" key="1">
    <source>
        <dbReference type="EMBL" id="OIP87165.1"/>
    </source>
</evidence>
<accession>A0A1J5HPA1</accession>
<evidence type="ECO:0000313" key="2">
    <source>
        <dbReference type="Proteomes" id="UP000182344"/>
    </source>
</evidence>
<gene>
    <name evidence="1" type="ORF">AUK05_02005</name>
</gene>
<dbReference type="Proteomes" id="UP000182344">
    <property type="component" value="Unassembled WGS sequence"/>
</dbReference>
<reference evidence="1 2" key="1">
    <citation type="journal article" date="2016" name="Environ. Microbiol.">
        <title>Genomic resolution of a cold subsurface aquifer community provides metabolic insights for novel microbes adapted to high CO concentrations.</title>
        <authorList>
            <person name="Probst A.J."/>
            <person name="Castelle C.J."/>
            <person name="Singh A."/>
            <person name="Brown C.T."/>
            <person name="Anantharaman K."/>
            <person name="Sharon I."/>
            <person name="Hug L.A."/>
            <person name="Burstein D."/>
            <person name="Emerson J.B."/>
            <person name="Thomas B.C."/>
            <person name="Banfield J.F."/>
        </authorList>
    </citation>
    <scope>NUCLEOTIDE SEQUENCE [LARGE SCALE GENOMIC DNA]</scope>
    <source>
        <strain evidence="1">CG2_30_35_20</strain>
    </source>
</reference>
<comment type="caution">
    <text evidence="1">The sequence shown here is derived from an EMBL/GenBank/DDBJ whole genome shotgun (WGS) entry which is preliminary data.</text>
</comment>
<dbReference type="AlphaFoldDB" id="A0A1J5HPA1"/>
<name>A0A1J5HPA1_9BACT</name>
<dbReference type="EMBL" id="MNZO01000027">
    <property type="protein sequence ID" value="OIP87165.1"/>
    <property type="molecule type" value="Genomic_DNA"/>
</dbReference>
<proteinExistence type="predicted"/>